<dbReference type="RefSeq" id="XP_018025089.1">
    <property type="nucleotide sequence ID" value="XM_018169600.1"/>
</dbReference>
<feature type="region of interest" description="Disordered" evidence="1">
    <location>
        <begin position="196"/>
        <end position="216"/>
    </location>
</feature>
<dbReference type="InterPro" id="IPR000742">
    <property type="entry name" value="EGF"/>
</dbReference>
<dbReference type="PROSITE" id="PS00022">
    <property type="entry name" value="EGF_1"/>
    <property type="match status" value="1"/>
</dbReference>
<reference evidence="4" key="1">
    <citation type="submission" date="2025-08" db="UniProtKB">
        <authorList>
            <consortium name="RefSeq"/>
        </authorList>
    </citation>
    <scope>IDENTIFICATION</scope>
    <source>
        <tissue evidence="4">Whole organism</tissue>
    </source>
</reference>
<evidence type="ECO:0000313" key="3">
    <source>
        <dbReference type="Proteomes" id="UP000694843"/>
    </source>
</evidence>
<organism evidence="3 4">
    <name type="scientific">Hyalella azteca</name>
    <name type="common">Amphipod</name>
    <dbReference type="NCBI Taxonomy" id="294128"/>
    <lineage>
        <taxon>Eukaryota</taxon>
        <taxon>Metazoa</taxon>
        <taxon>Ecdysozoa</taxon>
        <taxon>Arthropoda</taxon>
        <taxon>Crustacea</taxon>
        <taxon>Multicrustacea</taxon>
        <taxon>Malacostraca</taxon>
        <taxon>Eumalacostraca</taxon>
        <taxon>Peracarida</taxon>
        <taxon>Amphipoda</taxon>
        <taxon>Senticaudata</taxon>
        <taxon>Talitrida</taxon>
        <taxon>Talitroidea</taxon>
        <taxon>Hyalellidae</taxon>
        <taxon>Hyalella</taxon>
    </lineage>
</organism>
<sequence>MLGTNLKTCKLENDPCLNHGYMGPACSCLCPPGTKGKNCEVLEMAYDDAMLKLFWTNSSTITMNNTVVKNPECSGTSGCGVAMDIVLQAGKCERAVLTFQDFDLLERREDGFCQPASKLAIKSKIEDGSPMIFCHKEFLPGQVFKGEKGLFFLSFEGTVGSPNLKYEEWKALFTTERIAGCTCPASVLCPADTQHSMNTARSNQPKAALEALEKSE</sequence>
<dbReference type="Proteomes" id="UP000694843">
    <property type="component" value="Unplaced"/>
</dbReference>
<proteinExistence type="predicted"/>
<keyword evidence="3" id="KW-1185">Reference proteome</keyword>
<evidence type="ECO:0000256" key="1">
    <source>
        <dbReference type="SAM" id="MobiDB-lite"/>
    </source>
</evidence>
<dbReference type="AlphaFoldDB" id="A0A8B7PG18"/>
<name>A0A8B7PG18_HYAAZ</name>
<dbReference type="KEGG" id="hazt:108680711"/>
<protein>
    <submittedName>
        <fullName evidence="4">Uncharacterized protein LOC108680711</fullName>
    </submittedName>
</protein>
<feature type="domain" description="EGF-like" evidence="2">
    <location>
        <begin position="28"/>
        <end position="39"/>
    </location>
</feature>
<evidence type="ECO:0000259" key="2">
    <source>
        <dbReference type="PROSITE" id="PS00022"/>
    </source>
</evidence>
<evidence type="ECO:0000313" key="4">
    <source>
        <dbReference type="RefSeq" id="XP_018025089.1"/>
    </source>
</evidence>
<feature type="compositionally biased region" description="Polar residues" evidence="1">
    <location>
        <begin position="196"/>
        <end position="205"/>
    </location>
</feature>
<dbReference type="GeneID" id="108680711"/>
<gene>
    <name evidence="4" type="primary">LOC108680711</name>
</gene>
<accession>A0A8B7PG18</accession>